<dbReference type="GO" id="GO:0016791">
    <property type="term" value="F:phosphatase activity"/>
    <property type="evidence" value="ECO:0007669"/>
    <property type="project" value="TreeGrafter"/>
</dbReference>
<sequence>MAGTHKYKALLLDLDDTLIKSNKLYDKTLLHVTRYITKKFGLDDKTFFNNVMDKEMIIQRSFPTVHTRHSRILVFRMALDEVLKVYDYSILPEVEDMYWEYFISHIELYDNVISTLKKLKELGVKIAIVSDGSLGLRIKKVKSAGLQPYIDQVFASEEVIFEKPFGALFTLALSKLEVEAKHTIMLGNNYKNDIRGAQLVGIRAGMFDPPEDGNPMGQDSQIRVIPDFVINDFSEILNEMGYEK</sequence>
<reference evidence="5 6" key="1">
    <citation type="journal article" date="2015" name="Nature">
        <title>rRNA introns, odd ribosomes, and small enigmatic genomes across a large radiation of phyla.</title>
        <authorList>
            <person name="Brown C.T."/>
            <person name="Hug L.A."/>
            <person name="Thomas B.C."/>
            <person name="Sharon I."/>
            <person name="Castelle C.J."/>
            <person name="Singh A."/>
            <person name="Wilkins M.J."/>
            <person name="Williams K.H."/>
            <person name="Banfield J.F."/>
        </authorList>
    </citation>
    <scope>NUCLEOTIDE SEQUENCE [LARGE SCALE GENOMIC DNA]</scope>
</reference>
<dbReference type="AlphaFoldDB" id="A0A0G0MT65"/>
<keyword evidence="4" id="KW-0460">Magnesium</keyword>
<evidence type="ECO:0000313" key="5">
    <source>
        <dbReference type="EMBL" id="KKR06363.1"/>
    </source>
</evidence>
<dbReference type="Proteomes" id="UP000034799">
    <property type="component" value="Unassembled WGS sequence"/>
</dbReference>
<dbReference type="InterPro" id="IPR041492">
    <property type="entry name" value="HAD_2"/>
</dbReference>
<proteinExistence type="predicted"/>
<dbReference type="InterPro" id="IPR006439">
    <property type="entry name" value="HAD-SF_hydro_IA"/>
</dbReference>
<comment type="caution">
    <text evidence="5">The sequence shown here is derived from an EMBL/GenBank/DDBJ whole genome shotgun (WGS) entry which is preliminary data.</text>
</comment>
<evidence type="ECO:0000256" key="1">
    <source>
        <dbReference type="ARBA" id="ARBA00001946"/>
    </source>
</evidence>
<evidence type="ECO:0000256" key="3">
    <source>
        <dbReference type="ARBA" id="ARBA00022801"/>
    </source>
</evidence>
<evidence type="ECO:0000313" key="6">
    <source>
        <dbReference type="Proteomes" id="UP000034799"/>
    </source>
</evidence>
<dbReference type="EMBL" id="LBWK01000001">
    <property type="protein sequence ID" value="KKR06363.1"/>
    <property type="molecule type" value="Genomic_DNA"/>
</dbReference>
<name>A0A0G0MT65_9BACT</name>
<protein>
    <submittedName>
        <fullName evidence="5">HAD-superfamily hydrolase, subfamily IA, variant 1</fullName>
    </submittedName>
</protein>
<accession>A0A0G0MT65</accession>
<dbReference type="InterPro" id="IPR051400">
    <property type="entry name" value="HAD-like_hydrolase"/>
</dbReference>
<dbReference type="Pfam" id="PF13419">
    <property type="entry name" value="HAD_2"/>
    <property type="match status" value="1"/>
</dbReference>
<dbReference type="Gene3D" id="3.40.50.1000">
    <property type="entry name" value="HAD superfamily/HAD-like"/>
    <property type="match status" value="1"/>
</dbReference>
<evidence type="ECO:0000256" key="2">
    <source>
        <dbReference type="ARBA" id="ARBA00022723"/>
    </source>
</evidence>
<dbReference type="NCBIfam" id="TIGR01549">
    <property type="entry name" value="HAD-SF-IA-v1"/>
    <property type="match status" value="1"/>
</dbReference>
<dbReference type="GO" id="GO:0044281">
    <property type="term" value="P:small molecule metabolic process"/>
    <property type="evidence" value="ECO:0007669"/>
    <property type="project" value="UniProtKB-ARBA"/>
</dbReference>
<dbReference type="GO" id="GO:0046872">
    <property type="term" value="F:metal ion binding"/>
    <property type="evidence" value="ECO:0007669"/>
    <property type="project" value="UniProtKB-KW"/>
</dbReference>
<keyword evidence="3 5" id="KW-0378">Hydrolase</keyword>
<dbReference type="PANTHER" id="PTHR46470">
    <property type="entry name" value="N-ACYLNEURAMINATE-9-PHOSPHATASE"/>
    <property type="match status" value="1"/>
</dbReference>
<organism evidence="5 6">
    <name type="scientific">candidate division WS6 bacterium GW2011_GWF2_39_15</name>
    <dbReference type="NCBI Taxonomy" id="1619100"/>
    <lineage>
        <taxon>Bacteria</taxon>
        <taxon>Candidatus Dojkabacteria</taxon>
    </lineage>
</organism>
<dbReference type="InterPro" id="IPR023214">
    <property type="entry name" value="HAD_sf"/>
</dbReference>
<dbReference type="SFLD" id="SFLDS00003">
    <property type="entry name" value="Haloacid_Dehalogenase"/>
    <property type="match status" value="1"/>
</dbReference>
<evidence type="ECO:0000256" key="4">
    <source>
        <dbReference type="ARBA" id="ARBA00022842"/>
    </source>
</evidence>
<dbReference type="InterPro" id="IPR036412">
    <property type="entry name" value="HAD-like_sf"/>
</dbReference>
<comment type="cofactor">
    <cofactor evidence="1">
        <name>Mg(2+)</name>
        <dbReference type="ChEBI" id="CHEBI:18420"/>
    </cofactor>
</comment>
<dbReference type="Gene3D" id="1.10.150.520">
    <property type="match status" value="1"/>
</dbReference>
<dbReference type="SUPFAM" id="SSF56784">
    <property type="entry name" value="HAD-like"/>
    <property type="match status" value="1"/>
</dbReference>
<dbReference type="STRING" id="1619100.UT34_C0001G0403"/>
<dbReference type="PANTHER" id="PTHR46470:SF2">
    <property type="entry name" value="GLYCERALDEHYDE 3-PHOSPHATE PHOSPHATASE"/>
    <property type="match status" value="1"/>
</dbReference>
<gene>
    <name evidence="5" type="ORF">UT34_C0001G0403</name>
</gene>
<dbReference type="PRINTS" id="PR00413">
    <property type="entry name" value="HADHALOGNASE"/>
</dbReference>
<dbReference type="SFLD" id="SFLDG01129">
    <property type="entry name" value="C1.5:_HAD__Beta-PGM__Phosphata"/>
    <property type="match status" value="1"/>
</dbReference>
<keyword evidence="2" id="KW-0479">Metal-binding</keyword>